<dbReference type="EMBL" id="CP007030">
    <property type="protein sequence ID" value="AHF00730.1"/>
    <property type="molecule type" value="Genomic_DNA"/>
</dbReference>
<dbReference type="PANTHER" id="PTHR13194:SF19">
    <property type="entry name" value="NAD(P)-BINDING ROSSMANN-FOLD SUPERFAMILY PROTEIN"/>
    <property type="match status" value="1"/>
</dbReference>
<protein>
    <submittedName>
        <fullName evidence="3">NADH:ubiquinone oxidoreductase</fullName>
    </submittedName>
</protein>
<dbReference type="SUPFAM" id="SSF49785">
    <property type="entry name" value="Galactose-binding domain-like"/>
    <property type="match status" value="1"/>
</dbReference>
<dbReference type="KEGG" id="tao:THIAE_02140"/>
<keyword evidence="3" id="KW-0830">Ubiquinone</keyword>
<reference evidence="3 4" key="1">
    <citation type="submission" date="2013-12" db="EMBL/GenBank/DDBJ databases">
        <authorList>
            <consortium name="DOE Joint Genome Institute"/>
            <person name="Kappler U."/>
            <person name="Huntemann M."/>
            <person name="Han J."/>
            <person name="Chen A."/>
            <person name="Kyrpides N."/>
            <person name="Mavromatis K."/>
            <person name="Markowitz V."/>
            <person name="Palaniappan K."/>
            <person name="Ivanova N."/>
            <person name="Schaumberg A."/>
            <person name="Pati A."/>
            <person name="Liolios K."/>
            <person name="Nordberg H.P."/>
            <person name="Cantor M.N."/>
            <person name="Hua S.X."/>
            <person name="Woyke T."/>
        </authorList>
    </citation>
    <scope>NUCLEOTIDE SEQUENCE [LARGE SCALE GENOMIC DNA]</scope>
    <source>
        <strain evidence="4">AL2</strain>
    </source>
</reference>
<dbReference type="Pfam" id="PF08547">
    <property type="entry name" value="CIA30"/>
    <property type="match status" value="1"/>
</dbReference>
<evidence type="ECO:0000256" key="1">
    <source>
        <dbReference type="ARBA" id="ARBA00007884"/>
    </source>
</evidence>
<dbReference type="STRING" id="717772.THIAE_02140"/>
<evidence type="ECO:0000259" key="2">
    <source>
        <dbReference type="Pfam" id="PF08547"/>
    </source>
</evidence>
<keyword evidence="4" id="KW-1185">Reference proteome</keyword>
<organism evidence="3 4">
    <name type="scientific">Thiomicrospira aerophila AL3</name>
    <dbReference type="NCBI Taxonomy" id="717772"/>
    <lineage>
        <taxon>Bacteria</taxon>
        <taxon>Pseudomonadati</taxon>
        <taxon>Pseudomonadota</taxon>
        <taxon>Gammaproteobacteria</taxon>
        <taxon>Thiotrichales</taxon>
        <taxon>Piscirickettsiaceae</taxon>
        <taxon>Thiomicrospira</taxon>
    </lineage>
</organism>
<gene>
    <name evidence="3" type="ORF">THIAE_02140</name>
</gene>
<sequence>MKQHLTPTAEQRLFPNFNQTPGEQAWYFVSDQVMGGVSHGEVHTYAEQGQIQTCLQGQVSLENNGGFIQMQWVLDRGVDLSQFNGFYVDWRGQTPALALHLKTDQLMRPWQSYRYETQVSAQWQRQYIAFTDFAPYRTDAPLDLAHVRRLAVIALGEAGPVQVCVREMGLYRS</sequence>
<dbReference type="HOGENOM" id="CLU_059028_5_2_6"/>
<comment type="similarity">
    <text evidence="1">Belongs to the CIA30 family.</text>
</comment>
<dbReference type="OrthoDB" id="442188at2"/>
<name>W0DQ68_9GAMM</name>
<dbReference type="PANTHER" id="PTHR13194">
    <property type="entry name" value="COMPLEX I INTERMEDIATE-ASSOCIATED PROTEIN 30"/>
    <property type="match status" value="1"/>
</dbReference>
<dbReference type="InterPro" id="IPR008979">
    <property type="entry name" value="Galactose-bd-like_sf"/>
</dbReference>
<dbReference type="InterPro" id="IPR039131">
    <property type="entry name" value="NDUFAF1"/>
</dbReference>
<dbReference type="InParanoid" id="W0DQ68"/>
<dbReference type="InterPro" id="IPR013857">
    <property type="entry name" value="NADH-UbQ_OxRdtase-assoc_prot30"/>
</dbReference>
<dbReference type="eggNOG" id="ENOG5032SUX">
    <property type="taxonomic scope" value="Bacteria"/>
</dbReference>
<evidence type="ECO:0000313" key="4">
    <source>
        <dbReference type="Proteomes" id="UP000005380"/>
    </source>
</evidence>
<dbReference type="Proteomes" id="UP000005380">
    <property type="component" value="Chromosome"/>
</dbReference>
<feature type="domain" description="NADH:ubiquinone oxidoreductase intermediate-associated protein 30" evidence="2">
    <location>
        <begin position="16"/>
        <end position="155"/>
    </location>
</feature>
<accession>W0DQ68</accession>
<evidence type="ECO:0000313" key="3">
    <source>
        <dbReference type="EMBL" id="AHF00730.1"/>
    </source>
</evidence>
<dbReference type="AlphaFoldDB" id="W0DQ68"/>
<proteinExistence type="inferred from homology"/>
<dbReference type="RefSeq" id="WP_006459849.1">
    <property type="nucleotide sequence ID" value="NZ_CP007030.1"/>
</dbReference>